<protein>
    <submittedName>
        <fullName evidence="1">Uncharacterized protein</fullName>
    </submittedName>
</protein>
<proteinExistence type="predicted"/>
<gene>
    <name evidence="1" type="ORF">FKW44_009330</name>
</gene>
<evidence type="ECO:0000313" key="2">
    <source>
        <dbReference type="Proteomes" id="UP000595437"/>
    </source>
</evidence>
<keyword evidence="2" id="KW-1185">Reference proteome</keyword>
<dbReference type="AlphaFoldDB" id="A0A7T8HF03"/>
<name>A0A7T8HF03_CALRO</name>
<dbReference type="Proteomes" id="UP000595437">
    <property type="component" value="Chromosome 6"/>
</dbReference>
<reference evidence="2" key="1">
    <citation type="submission" date="2021-01" db="EMBL/GenBank/DDBJ databases">
        <title>Caligus Genome Assembly.</title>
        <authorList>
            <person name="Gallardo-Escarate C."/>
        </authorList>
    </citation>
    <scope>NUCLEOTIDE SEQUENCE [LARGE SCALE GENOMIC DNA]</scope>
</reference>
<organism evidence="1 2">
    <name type="scientific">Caligus rogercresseyi</name>
    <name type="common">Sea louse</name>
    <dbReference type="NCBI Taxonomy" id="217165"/>
    <lineage>
        <taxon>Eukaryota</taxon>
        <taxon>Metazoa</taxon>
        <taxon>Ecdysozoa</taxon>
        <taxon>Arthropoda</taxon>
        <taxon>Crustacea</taxon>
        <taxon>Multicrustacea</taxon>
        <taxon>Hexanauplia</taxon>
        <taxon>Copepoda</taxon>
        <taxon>Siphonostomatoida</taxon>
        <taxon>Caligidae</taxon>
        <taxon>Caligus</taxon>
    </lineage>
</organism>
<feature type="non-terminal residue" evidence="1">
    <location>
        <position position="1"/>
    </location>
</feature>
<evidence type="ECO:0000313" key="1">
    <source>
        <dbReference type="EMBL" id="QQP48873.1"/>
    </source>
</evidence>
<sequence length="50" mass="5951">KIVGFTFHNYWGLNQRLFVLGFHNSHNYVKFVGSIQSWLGTLYPKLRKHT</sequence>
<accession>A0A7T8HF03</accession>
<dbReference type="EMBL" id="CP045895">
    <property type="protein sequence ID" value="QQP48873.1"/>
    <property type="molecule type" value="Genomic_DNA"/>
</dbReference>